<sequence>MDAHKISKIRTVHADKNLEYDQRGKGKNLVNTHTTILEVTSTLLLQPPLPIKIPSEYSELLHNVSIVIFAELLGEYTAALTKIVAGIIPRRPDDRRDLRIGCLSLPRPSSSPVPVFSTHLVDF</sequence>
<evidence type="ECO:0000313" key="2">
    <source>
        <dbReference type="Proteomes" id="UP000836841"/>
    </source>
</evidence>
<dbReference type="Proteomes" id="UP000836841">
    <property type="component" value="Chromosome 7"/>
</dbReference>
<evidence type="ECO:0000313" key="1">
    <source>
        <dbReference type="EMBL" id="CAH2077755.1"/>
    </source>
</evidence>
<dbReference type="PANTHER" id="PTHR48242:SF4">
    <property type="entry name" value="(RAPE) HYPOTHETICAL PROTEIN"/>
    <property type="match status" value="1"/>
</dbReference>
<dbReference type="EMBL" id="OU466863">
    <property type="protein sequence ID" value="CAH2077755.1"/>
    <property type="molecule type" value="Genomic_DNA"/>
</dbReference>
<proteinExistence type="predicted"/>
<reference evidence="1 2" key="1">
    <citation type="submission" date="2022-03" db="EMBL/GenBank/DDBJ databases">
        <authorList>
            <person name="Nunn A."/>
            <person name="Chopra R."/>
            <person name="Nunn A."/>
            <person name="Contreras Garrido A."/>
        </authorList>
    </citation>
    <scope>NUCLEOTIDE SEQUENCE [LARGE SCALE GENOMIC DNA]</scope>
</reference>
<name>A0AAU9T263_THLAR</name>
<gene>
    <name evidence="1" type="ORF">TAV2_LOCUS25129</name>
</gene>
<accession>A0AAU9T263</accession>
<organism evidence="1 2">
    <name type="scientific">Thlaspi arvense</name>
    <name type="common">Field penny-cress</name>
    <dbReference type="NCBI Taxonomy" id="13288"/>
    <lineage>
        <taxon>Eukaryota</taxon>
        <taxon>Viridiplantae</taxon>
        <taxon>Streptophyta</taxon>
        <taxon>Embryophyta</taxon>
        <taxon>Tracheophyta</taxon>
        <taxon>Spermatophyta</taxon>
        <taxon>Magnoliopsida</taxon>
        <taxon>eudicotyledons</taxon>
        <taxon>Gunneridae</taxon>
        <taxon>Pentapetalae</taxon>
        <taxon>rosids</taxon>
        <taxon>malvids</taxon>
        <taxon>Brassicales</taxon>
        <taxon>Brassicaceae</taxon>
        <taxon>Thlaspideae</taxon>
        <taxon>Thlaspi</taxon>
    </lineage>
</organism>
<protein>
    <submittedName>
        <fullName evidence="1">Uncharacterized protein</fullName>
    </submittedName>
</protein>
<dbReference type="AlphaFoldDB" id="A0AAU9T263"/>
<keyword evidence="2" id="KW-1185">Reference proteome</keyword>
<dbReference type="PANTHER" id="PTHR48242">
    <property type="entry name" value="BNAA02G09820D PROTEIN"/>
    <property type="match status" value="1"/>
</dbReference>